<feature type="compositionally biased region" description="Low complexity" evidence="1">
    <location>
        <begin position="193"/>
        <end position="206"/>
    </location>
</feature>
<sequence length="269" mass="29036">MTSKTLSTSTLSLKFMQNAHRAKQLKEIELDRAEVVDDGKWEVSQAIRESWGIPSGNQTNSQDIHEASYLPFLFSDSRPGTSVSKDDNSDAVVKKPSGRRIFNKRGEEVSLAATPQPPTANEAPPINPKVHNRPVSITSSGKSGHLQGFDELDGVNTANTVKATRVQKSSKSARDAIFENGRVGADLRASRGNTANATNTPPSTSTFMKPAGIDEPANIQGISSSRKSVSEQVLDGSRQKKAKRPREQPTGEGGEVNKTKKKKKKTSVA</sequence>
<accession>A0A8H5FA64</accession>
<feature type="region of interest" description="Disordered" evidence="1">
    <location>
        <begin position="163"/>
        <end position="269"/>
    </location>
</feature>
<dbReference type="OrthoDB" id="3251271at2759"/>
<feature type="compositionally biased region" description="Polar residues" evidence="1">
    <location>
        <begin position="220"/>
        <end position="231"/>
    </location>
</feature>
<feature type="region of interest" description="Disordered" evidence="1">
    <location>
        <begin position="75"/>
        <end position="151"/>
    </location>
</feature>
<keyword evidence="3" id="KW-1185">Reference proteome</keyword>
<evidence type="ECO:0000256" key="1">
    <source>
        <dbReference type="SAM" id="MobiDB-lite"/>
    </source>
</evidence>
<protein>
    <submittedName>
        <fullName evidence="2">Uncharacterized protein</fullName>
    </submittedName>
</protein>
<dbReference type="AlphaFoldDB" id="A0A8H5FA64"/>
<reference evidence="2 3" key="1">
    <citation type="journal article" date="2020" name="ISME J.">
        <title>Uncovering the hidden diversity of litter-decomposition mechanisms in mushroom-forming fungi.</title>
        <authorList>
            <person name="Floudas D."/>
            <person name="Bentzer J."/>
            <person name="Ahren D."/>
            <person name="Johansson T."/>
            <person name="Persson P."/>
            <person name="Tunlid A."/>
        </authorList>
    </citation>
    <scope>NUCLEOTIDE SEQUENCE [LARGE SCALE GENOMIC DNA]</scope>
    <source>
        <strain evidence="2 3">CBS 101986</strain>
    </source>
</reference>
<feature type="compositionally biased region" description="Basic residues" evidence="1">
    <location>
        <begin position="259"/>
        <end position="269"/>
    </location>
</feature>
<proteinExistence type="predicted"/>
<comment type="caution">
    <text evidence="2">The sequence shown here is derived from an EMBL/GenBank/DDBJ whole genome shotgun (WGS) entry which is preliminary data.</text>
</comment>
<gene>
    <name evidence="2" type="ORF">D9619_008951</name>
</gene>
<dbReference type="EMBL" id="JAACJJ010000002">
    <property type="protein sequence ID" value="KAF5329384.1"/>
    <property type="molecule type" value="Genomic_DNA"/>
</dbReference>
<evidence type="ECO:0000313" key="2">
    <source>
        <dbReference type="EMBL" id="KAF5329384.1"/>
    </source>
</evidence>
<dbReference type="Proteomes" id="UP000567179">
    <property type="component" value="Unassembled WGS sequence"/>
</dbReference>
<name>A0A8H5FA64_9AGAR</name>
<organism evidence="2 3">
    <name type="scientific">Psilocybe cf. subviscida</name>
    <dbReference type="NCBI Taxonomy" id="2480587"/>
    <lineage>
        <taxon>Eukaryota</taxon>
        <taxon>Fungi</taxon>
        <taxon>Dikarya</taxon>
        <taxon>Basidiomycota</taxon>
        <taxon>Agaricomycotina</taxon>
        <taxon>Agaricomycetes</taxon>
        <taxon>Agaricomycetidae</taxon>
        <taxon>Agaricales</taxon>
        <taxon>Agaricineae</taxon>
        <taxon>Strophariaceae</taxon>
        <taxon>Psilocybe</taxon>
    </lineage>
</organism>
<evidence type="ECO:0000313" key="3">
    <source>
        <dbReference type="Proteomes" id="UP000567179"/>
    </source>
</evidence>